<dbReference type="GO" id="GO:0016020">
    <property type="term" value="C:membrane"/>
    <property type="evidence" value="ECO:0007669"/>
    <property type="project" value="UniProtKB-SubCell"/>
</dbReference>
<evidence type="ECO:0000313" key="8">
    <source>
        <dbReference type="Proteomes" id="UP000789390"/>
    </source>
</evidence>
<keyword evidence="8" id="KW-1185">Reference proteome</keyword>
<dbReference type="GO" id="GO:0061024">
    <property type="term" value="P:membrane organization"/>
    <property type="evidence" value="ECO:0007669"/>
    <property type="project" value="TreeGrafter"/>
</dbReference>
<evidence type="ECO:0000256" key="1">
    <source>
        <dbReference type="ARBA" id="ARBA00004141"/>
    </source>
</evidence>
<dbReference type="Proteomes" id="UP000789390">
    <property type="component" value="Unassembled WGS sequence"/>
</dbReference>
<comment type="similarity">
    <text evidence="2">Belongs to the PER33/POM33 family.</text>
</comment>
<keyword evidence="5 6" id="KW-0472">Membrane</keyword>
<evidence type="ECO:0000256" key="2">
    <source>
        <dbReference type="ARBA" id="ARBA00007322"/>
    </source>
</evidence>
<dbReference type="Pfam" id="PF03661">
    <property type="entry name" value="TMEM33_Pom33"/>
    <property type="match status" value="1"/>
</dbReference>
<dbReference type="PANTHER" id="PTHR12703">
    <property type="entry name" value="TRANSMEMBRANE PROTEIN 33"/>
    <property type="match status" value="1"/>
</dbReference>
<evidence type="ECO:0000256" key="5">
    <source>
        <dbReference type="ARBA" id="ARBA00023136"/>
    </source>
</evidence>
<protein>
    <submittedName>
        <fullName evidence="7">Uncharacterized protein</fullName>
    </submittedName>
</protein>
<reference evidence="7" key="1">
    <citation type="submission" date="2021-11" db="EMBL/GenBank/DDBJ databases">
        <authorList>
            <person name="Schell T."/>
        </authorList>
    </citation>
    <scope>NUCLEOTIDE SEQUENCE</scope>
    <source>
        <strain evidence="7">M5</strain>
    </source>
</reference>
<dbReference type="GO" id="GO:0071786">
    <property type="term" value="P:endoplasmic reticulum tubular network organization"/>
    <property type="evidence" value="ECO:0007669"/>
    <property type="project" value="TreeGrafter"/>
</dbReference>
<comment type="caution">
    <text evidence="7">The sequence shown here is derived from an EMBL/GenBank/DDBJ whole genome shotgun (WGS) entry which is preliminary data.</text>
</comment>
<evidence type="ECO:0000313" key="7">
    <source>
        <dbReference type="EMBL" id="CAH0101724.1"/>
    </source>
</evidence>
<accession>A0A8J2RS51</accession>
<dbReference type="GO" id="GO:0005783">
    <property type="term" value="C:endoplasmic reticulum"/>
    <property type="evidence" value="ECO:0007669"/>
    <property type="project" value="TreeGrafter"/>
</dbReference>
<keyword evidence="3 6" id="KW-0812">Transmembrane</keyword>
<sequence length="291" mass="34143">MVCRSKMSKKKSENQRDVTNEILDGEMPQGQSANEEVVLGSNFKVLVSLWFTRLKIIFFTIFHLLSWSIFGDLYYKILLGYAAENFVCLQQRLSKPQLRLKYLKKLLLEDCSHNILYSLILYFYHPLPWVWLPILLFAILHAANHPWFDEMNKHGLIARSITFLESQSTSFLKIIAVTEIFIIVLIPFHLQDWSFRQIVFTYVTTYFYLEFLVMRFHSRQNPFTRIVMDQLQDEIEILTLKPSCPAIVRHFLSKVAALLTSRFGRNNKELQLFNSMKKPLFGKNGFLSGLA</sequence>
<dbReference type="PANTHER" id="PTHR12703:SF4">
    <property type="entry name" value="TRANSMEMBRANE PROTEIN 33"/>
    <property type="match status" value="1"/>
</dbReference>
<feature type="transmembrane region" description="Helical" evidence="6">
    <location>
        <begin position="194"/>
        <end position="213"/>
    </location>
</feature>
<comment type="subcellular location">
    <subcellularLocation>
        <location evidence="1">Membrane</location>
        <topology evidence="1">Multi-pass membrane protein</topology>
    </subcellularLocation>
</comment>
<feature type="transmembrane region" description="Helical" evidence="6">
    <location>
        <begin position="45"/>
        <end position="67"/>
    </location>
</feature>
<name>A0A8J2RS51_9CRUS</name>
<dbReference type="InterPro" id="IPR005344">
    <property type="entry name" value="TMEM33/Pom33"/>
</dbReference>
<keyword evidence="4 6" id="KW-1133">Transmembrane helix</keyword>
<gene>
    <name evidence="7" type="ORF">DGAL_LOCUS4063</name>
</gene>
<feature type="transmembrane region" description="Helical" evidence="6">
    <location>
        <begin position="130"/>
        <end position="148"/>
    </location>
</feature>
<dbReference type="EMBL" id="CAKKLH010000065">
    <property type="protein sequence ID" value="CAH0101724.1"/>
    <property type="molecule type" value="Genomic_DNA"/>
</dbReference>
<evidence type="ECO:0000256" key="6">
    <source>
        <dbReference type="SAM" id="Phobius"/>
    </source>
</evidence>
<evidence type="ECO:0000256" key="3">
    <source>
        <dbReference type="ARBA" id="ARBA00022692"/>
    </source>
</evidence>
<feature type="transmembrane region" description="Helical" evidence="6">
    <location>
        <begin position="169"/>
        <end position="188"/>
    </location>
</feature>
<organism evidence="7 8">
    <name type="scientific">Daphnia galeata</name>
    <dbReference type="NCBI Taxonomy" id="27404"/>
    <lineage>
        <taxon>Eukaryota</taxon>
        <taxon>Metazoa</taxon>
        <taxon>Ecdysozoa</taxon>
        <taxon>Arthropoda</taxon>
        <taxon>Crustacea</taxon>
        <taxon>Branchiopoda</taxon>
        <taxon>Diplostraca</taxon>
        <taxon>Cladocera</taxon>
        <taxon>Anomopoda</taxon>
        <taxon>Daphniidae</taxon>
        <taxon>Daphnia</taxon>
    </lineage>
</organism>
<proteinExistence type="inferred from homology"/>
<dbReference type="AlphaFoldDB" id="A0A8J2RS51"/>
<dbReference type="OrthoDB" id="6333310at2759"/>
<evidence type="ECO:0000256" key="4">
    <source>
        <dbReference type="ARBA" id="ARBA00022989"/>
    </source>
</evidence>
<dbReference type="InterPro" id="IPR051645">
    <property type="entry name" value="PER33/POM33_regulator"/>
</dbReference>